<keyword evidence="3 5" id="KW-1133">Transmembrane helix</keyword>
<feature type="transmembrane region" description="Helical" evidence="5">
    <location>
        <begin position="222"/>
        <end position="243"/>
    </location>
</feature>
<dbReference type="PANTHER" id="PTHR42723">
    <property type="entry name" value="CHLOROPHYLL SYNTHASE"/>
    <property type="match status" value="1"/>
</dbReference>
<name>A0ABQ3F189_9ACTN</name>
<gene>
    <name evidence="6" type="ORF">GCM10010347_44640</name>
</gene>
<sequence length="284" mass="28613">MCWAEARPSVQLVFLLRFVVGTVSAAGLPQVTGRTVLGLAAWWCAVACAYLLNGVTDVREDRANGSRRPIARGDLPVRTAAAVTTLLAVTALVLGGLAGSGVLGWVVGFLLLGWAYSASPVRAKQSSVLCAVVVFGLGATSYAAGVAAAGTGWTATGGVFGCVMAAWMALVGSVVKDLGDVGGDAAGGRRTVAVVHGVVAARALAVAGAVLVGAAGTAAAALWAPLALVGVVPVAVGAVWVVARVVRDARRESADRTQRRDAYRAFMVTQYAANLLVLAAFAAG</sequence>
<reference evidence="7" key="1">
    <citation type="journal article" date="2019" name="Int. J. Syst. Evol. Microbiol.">
        <title>The Global Catalogue of Microorganisms (GCM) 10K type strain sequencing project: providing services to taxonomists for standard genome sequencing and annotation.</title>
        <authorList>
            <consortium name="The Broad Institute Genomics Platform"/>
            <consortium name="The Broad Institute Genome Sequencing Center for Infectious Disease"/>
            <person name="Wu L."/>
            <person name="Ma J."/>
        </authorList>
    </citation>
    <scope>NUCLEOTIDE SEQUENCE [LARGE SCALE GENOMIC DNA]</scope>
    <source>
        <strain evidence="7">JCM 4738</strain>
    </source>
</reference>
<keyword evidence="7" id="KW-1185">Reference proteome</keyword>
<evidence type="ECO:0000256" key="3">
    <source>
        <dbReference type="ARBA" id="ARBA00022989"/>
    </source>
</evidence>
<dbReference type="Pfam" id="PF01040">
    <property type="entry name" value="UbiA"/>
    <property type="match status" value="1"/>
</dbReference>
<dbReference type="InterPro" id="IPR044878">
    <property type="entry name" value="UbiA_sf"/>
</dbReference>
<dbReference type="EMBL" id="BMVP01000009">
    <property type="protein sequence ID" value="GHB69481.1"/>
    <property type="molecule type" value="Genomic_DNA"/>
</dbReference>
<keyword evidence="4 5" id="KW-0472">Membrane</keyword>
<comment type="caution">
    <text evidence="6">The sequence shown here is derived from an EMBL/GenBank/DDBJ whole genome shotgun (WGS) entry which is preliminary data.</text>
</comment>
<dbReference type="Gene3D" id="1.10.357.140">
    <property type="entry name" value="UbiA prenyltransferase"/>
    <property type="match status" value="1"/>
</dbReference>
<evidence type="ECO:0000313" key="6">
    <source>
        <dbReference type="EMBL" id="GHB69481.1"/>
    </source>
</evidence>
<protein>
    <submittedName>
        <fullName evidence="6">Uncharacterized protein</fullName>
    </submittedName>
</protein>
<dbReference type="InterPro" id="IPR050475">
    <property type="entry name" value="Prenyltransferase_related"/>
</dbReference>
<dbReference type="Proteomes" id="UP000642673">
    <property type="component" value="Unassembled WGS sequence"/>
</dbReference>
<feature type="transmembrane region" description="Helical" evidence="5">
    <location>
        <begin position="75"/>
        <end position="96"/>
    </location>
</feature>
<evidence type="ECO:0000256" key="5">
    <source>
        <dbReference type="SAM" id="Phobius"/>
    </source>
</evidence>
<evidence type="ECO:0000256" key="1">
    <source>
        <dbReference type="ARBA" id="ARBA00004141"/>
    </source>
</evidence>
<feature type="transmembrane region" description="Helical" evidence="5">
    <location>
        <begin position="263"/>
        <end position="283"/>
    </location>
</feature>
<dbReference type="RefSeq" id="WP_381352997.1">
    <property type="nucleotide sequence ID" value="NZ_JBHSYU010000001.1"/>
</dbReference>
<feature type="transmembrane region" description="Helical" evidence="5">
    <location>
        <begin position="128"/>
        <end position="147"/>
    </location>
</feature>
<keyword evidence="2 5" id="KW-0812">Transmembrane</keyword>
<feature type="transmembrane region" description="Helical" evidence="5">
    <location>
        <begin position="35"/>
        <end position="55"/>
    </location>
</feature>
<accession>A0ABQ3F189</accession>
<feature type="transmembrane region" description="Helical" evidence="5">
    <location>
        <begin position="102"/>
        <end position="121"/>
    </location>
</feature>
<evidence type="ECO:0000313" key="7">
    <source>
        <dbReference type="Proteomes" id="UP000642673"/>
    </source>
</evidence>
<comment type="subcellular location">
    <subcellularLocation>
        <location evidence="1">Membrane</location>
        <topology evidence="1">Multi-pass membrane protein</topology>
    </subcellularLocation>
</comment>
<organism evidence="6 7">
    <name type="scientific">Streptomyces cirratus</name>
    <dbReference type="NCBI Taxonomy" id="68187"/>
    <lineage>
        <taxon>Bacteria</taxon>
        <taxon>Bacillati</taxon>
        <taxon>Actinomycetota</taxon>
        <taxon>Actinomycetes</taxon>
        <taxon>Kitasatosporales</taxon>
        <taxon>Streptomycetaceae</taxon>
        <taxon>Streptomyces</taxon>
    </lineage>
</organism>
<proteinExistence type="predicted"/>
<feature type="transmembrane region" description="Helical" evidence="5">
    <location>
        <begin position="192"/>
        <end position="216"/>
    </location>
</feature>
<feature type="transmembrane region" description="Helical" evidence="5">
    <location>
        <begin position="153"/>
        <end position="171"/>
    </location>
</feature>
<dbReference type="InterPro" id="IPR000537">
    <property type="entry name" value="UbiA_prenyltransferase"/>
</dbReference>
<evidence type="ECO:0000256" key="4">
    <source>
        <dbReference type="ARBA" id="ARBA00023136"/>
    </source>
</evidence>
<dbReference type="PANTHER" id="PTHR42723:SF1">
    <property type="entry name" value="CHLOROPHYLL SYNTHASE, CHLOROPLASTIC"/>
    <property type="match status" value="1"/>
</dbReference>
<evidence type="ECO:0000256" key="2">
    <source>
        <dbReference type="ARBA" id="ARBA00022692"/>
    </source>
</evidence>